<protein>
    <submittedName>
        <fullName evidence="2">Uncharacterized protein</fullName>
    </submittedName>
</protein>
<feature type="compositionally biased region" description="Polar residues" evidence="1">
    <location>
        <begin position="67"/>
        <end position="76"/>
    </location>
</feature>
<proteinExistence type="predicted"/>
<evidence type="ECO:0000313" key="3">
    <source>
        <dbReference type="Proteomes" id="UP000807469"/>
    </source>
</evidence>
<gene>
    <name evidence="2" type="ORF">BDN70DRAFT_705749</name>
</gene>
<evidence type="ECO:0000256" key="1">
    <source>
        <dbReference type="SAM" id="MobiDB-lite"/>
    </source>
</evidence>
<feature type="compositionally biased region" description="Low complexity" evidence="1">
    <location>
        <begin position="1"/>
        <end position="10"/>
    </location>
</feature>
<dbReference type="Proteomes" id="UP000807469">
    <property type="component" value="Unassembled WGS sequence"/>
</dbReference>
<name>A0A9P5ZD91_9AGAR</name>
<reference evidence="2" key="1">
    <citation type="submission" date="2020-11" db="EMBL/GenBank/DDBJ databases">
        <authorList>
            <consortium name="DOE Joint Genome Institute"/>
            <person name="Ahrendt S."/>
            <person name="Riley R."/>
            <person name="Andreopoulos W."/>
            <person name="Labutti K."/>
            <person name="Pangilinan J."/>
            <person name="Ruiz-Duenas F.J."/>
            <person name="Barrasa J.M."/>
            <person name="Sanchez-Garcia M."/>
            <person name="Camarero S."/>
            <person name="Miyauchi S."/>
            <person name="Serrano A."/>
            <person name="Linde D."/>
            <person name="Babiker R."/>
            <person name="Drula E."/>
            <person name="Ayuso-Fernandez I."/>
            <person name="Pacheco R."/>
            <person name="Padilla G."/>
            <person name="Ferreira P."/>
            <person name="Barriuso J."/>
            <person name="Kellner H."/>
            <person name="Castanera R."/>
            <person name="Alfaro M."/>
            <person name="Ramirez L."/>
            <person name="Pisabarro A.G."/>
            <person name="Kuo A."/>
            <person name="Tritt A."/>
            <person name="Lipzen A."/>
            <person name="He G."/>
            <person name="Yan M."/>
            <person name="Ng V."/>
            <person name="Cullen D."/>
            <person name="Martin F."/>
            <person name="Rosso M.-N."/>
            <person name="Henrissat B."/>
            <person name="Hibbett D."/>
            <person name="Martinez A.T."/>
            <person name="Grigoriev I.V."/>
        </authorList>
    </citation>
    <scope>NUCLEOTIDE SEQUENCE</scope>
    <source>
        <strain evidence="2">CIRM-BRFM 674</strain>
    </source>
</reference>
<feature type="compositionally biased region" description="Basic residues" evidence="1">
    <location>
        <begin position="11"/>
        <end position="26"/>
    </location>
</feature>
<dbReference type="AlphaFoldDB" id="A0A9P5ZD91"/>
<comment type="caution">
    <text evidence="2">The sequence shown here is derived from an EMBL/GenBank/DDBJ whole genome shotgun (WGS) entry which is preliminary data.</text>
</comment>
<feature type="compositionally biased region" description="Polar residues" evidence="1">
    <location>
        <begin position="37"/>
        <end position="60"/>
    </location>
</feature>
<dbReference type="EMBL" id="MU155138">
    <property type="protein sequence ID" value="KAF9485023.1"/>
    <property type="molecule type" value="Genomic_DNA"/>
</dbReference>
<accession>A0A9P5ZD91</accession>
<feature type="region of interest" description="Disordered" evidence="1">
    <location>
        <begin position="1"/>
        <end position="76"/>
    </location>
</feature>
<evidence type="ECO:0000313" key="2">
    <source>
        <dbReference type="EMBL" id="KAF9485023.1"/>
    </source>
</evidence>
<sequence length="127" mass="14507">MKTTKMMKMMRSTKRMKRKRRKRTRTCRNGPGMPISQRLNEIQLNNDNDLQRNASRTHQAPSHRSRTQAVTTARPSSAQLSAHHVLRLFSSASLVSSCTSYASCFMLHVPCFMLNIVPVHALHIPPH</sequence>
<keyword evidence="3" id="KW-1185">Reference proteome</keyword>
<organism evidence="2 3">
    <name type="scientific">Pholiota conissans</name>
    <dbReference type="NCBI Taxonomy" id="109636"/>
    <lineage>
        <taxon>Eukaryota</taxon>
        <taxon>Fungi</taxon>
        <taxon>Dikarya</taxon>
        <taxon>Basidiomycota</taxon>
        <taxon>Agaricomycotina</taxon>
        <taxon>Agaricomycetes</taxon>
        <taxon>Agaricomycetidae</taxon>
        <taxon>Agaricales</taxon>
        <taxon>Agaricineae</taxon>
        <taxon>Strophariaceae</taxon>
        <taxon>Pholiota</taxon>
    </lineage>
</organism>